<dbReference type="AlphaFoldDB" id="A0AAU3I9S4"/>
<dbReference type="EMBL" id="CP109546">
    <property type="protein sequence ID" value="WTZ13261.1"/>
    <property type="molecule type" value="Genomic_DNA"/>
</dbReference>
<organism evidence="1">
    <name type="scientific">Streptomyces sp. NBC_01393</name>
    <dbReference type="NCBI Taxonomy" id="2903851"/>
    <lineage>
        <taxon>Bacteria</taxon>
        <taxon>Bacillati</taxon>
        <taxon>Actinomycetota</taxon>
        <taxon>Actinomycetes</taxon>
        <taxon>Kitasatosporales</taxon>
        <taxon>Streptomycetaceae</taxon>
        <taxon>Streptomyces</taxon>
    </lineage>
</organism>
<gene>
    <name evidence="1" type="ORF">OG699_38020</name>
</gene>
<protein>
    <submittedName>
        <fullName evidence="1">Uncharacterized protein</fullName>
    </submittedName>
</protein>
<accession>A0AAU3I9S4</accession>
<sequence length="116" mass="13382">MSEQIRRDEWVGMTKSAERYAPLWESVRAARAQGDLVSYVVMTGKFVMQTSSDIELAKLFAEHQYSDQDQVGEFEWVPDEHMENVLHLRYQNTRTGEWESTINSISTVPALPEVSK</sequence>
<proteinExistence type="predicted"/>
<reference evidence="1" key="1">
    <citation type="submission" date="2022-10" db="EMBL/GenBank/DDBJ databases">
        <title>The complete genomes of actinobacterial strains from the NBC collection.</title>
        <authorList>
            <person name="Joergensen T.S."/>
            <person name="Alvarez Arevalo M."/>
            <person name="Sterndorff E.B."/>
            <person name="Faurdal D."/>
            <person name="Vuksanovic O."/>
            <person name="Mourched A.-S."/>
            <person name="Charusanti P."/>
            <person name="Shaw S."/>
            <person name="Blin K."/>
            <person name="Weber T."/>
        </authorList>
    </citation>
    <scope>NUCLEOTIDE SEQUENCE</scope>
    <source>
        <strain evidence="1">NBC_01393</strain>
    </source>
</reference>
<name>A0AAU3I9S4_9ACTN</name>
<evidence type="ECO:0000313" key="1">
    <source>
        <dbReference type="EMBL" id="WTZ13261.1"/>
    </source>
</evidence>